<dbReference type="EMBL" id="VICG01000006">
    <property type="protein sequence ID" value="KAA8571050.1"/>
    <property type="molecule type" value="Genomic_DNA"/>
</dbReference>
<gene>
    <name evidence="1" type="ORF">EYC84_000412</name>
</gene>
<keyword evidence="2" id="KW-1185">Reference proteome</keyword>
<accession>A0A5M9JQY6</accession>
<dbReference type="PANTHER" id="PTHR39475:SF1">
    <property type="entry name" value="CONIDIATION-SPECIFIC PROTEIN 6"/>
    <property type="match status" value="1"/>
</dbReference>
<dbReference type="VEuPathDB" id="FungiDB:MFRU_028g00740"/>
<organism evidence="1 2">
    <name type="scientific">Monilinia fructicola</name>
    <name type="common">Brown rot fungus</name>
    <name type="synonym">Ciboria fructicola</name>
    <dbReference type="NCBI Taxonomy" id="38448"/>
    <lineage>
        <taxon>Eukaryota</taxon>
        <taxon>Fungi</taxon>
        <taxon>Dikarya</taxon>
        <taxon>Ascomycota</taxon>
        <taxon>Pezizomycotina</taxon>
        <taxon>Leotiomycetes</taxon>
        <taxon>Helotiales</taxon>
        <taxon>Sclerotiniaceae</taxon>
        <taxon>Monilinia</taxon>
    </lineage>
</organism>
<comment type="caution">
    <text evidence="1">The sequence shown here is derived from an EMBL/GenBank/DDBJ whole genome shotgun (WGS) entry which is preliminary data.</text>
</comment>
<reference evidence="1 2" key="1">
    <citation type="submission" date="2019-06" db="EMBL/GenBank/DDBJ databases">
        <title>Genome Sequence of the Brown Rot Fungal Pathogen Monilinia fructicola.</title>
        <authorList>
            <person name="De Miccolis Angelini R.M."/>
            <person name="Landi L."/>
            <person name="Abate D."/>
            <person name="Pollastro S."/>
            <person name="Romanazzi G."/>
            <person name="Faretra F."/>
        </authorList>
    </citation>
    <scope>NUCLEOTIDE SEQUENCE [LARGE SCALE GENOMIC DNA]</scope>
    <source>
        <strain evidence="1 2">Mfrc123</strain>
    </source>
</reference>
<dbReference type="PANTHER" id="PTHR39475">
    <property type="entry name" value="CONIDIATION-SPECIFIC PROTEIN 6"/>
    <property type="match status" value="1"/>
</dbReference>
<sequence>MQENMHILDADILEASSPLILIDDRGVEKRPINFVFELPINYFIVEAVPLNSVSFSIFYNNQTIKPQSDHTSYYLSIVTASQTISNSNKPFKMTSNIDPTINEAGERFHEGKENSHLALDSKDERSIANKLAREEQREHEPVELSREERAAKQDATLPAKLHGNEPSKGATIDQQLREEEEAEKENHTHQCIMGMIGCVTYQWSYDMGWKIPLYFISRQWQ</sequence>
<dbReference type="Proteomes" id="UP000322873">
    <property type="component" value="Unassembled WGS sequence"/>
</dbReference>
<proteinExistence type="predicted"/>
<protein>
    <submittedName>
        <fullName evidence="1">Uncharacterized protein</fullName>
    </submittedName>
</protein>
<dbReference type="AlphaFoldDB" id="A0A5M9JQY6"/>
<name>A0A5M9JQY6_MONFR</name>
<evidence type="ECO:0000313" key="2">
    <source>
        <dbReference type="Proteomes" id="UP000322873"/>
    </source>
</evidence>
<evidence type="ECO:0000313" key="1">
    <source>
        <dbReference type="EMBL" id="KAA8571050.1"/>
    </source>
</evidence>